<organism evidence="2 3">
    <name type="scientific">Aureicoccus marinus</name>
    <dbReference type="NCBI Taxonomy" id="754435"/>
    <lineage>
        <taxon>Bacteria</taxon>
        <taxon>Pseudomonadati</taxon>
        <taxon>Bacteroidota</taxon>
        <taxon>Flavobacteriia</taxon>
        <taxon>Flavobacteriales</taxon>
        <taxon>Flavobacteriaceae</taxon>
        <taxon>Aureicoccus</taxon>
    </lineage>
</organism>
<dbReference type="Proteomes" id="UP000239366">
    <property type="component" value="Unassembled WGS sequence"/>
</dbReference>
<accession>A0A2S7T608</accession>
<dbReference type="EMBL" id="MQVX01000001">
    <property type="protein sequence ID" value="PQJ15353.1"/>
    <property type="molecule type" value="Genomic_DNA"/>
</dbReference>
<comment type="caution">
    <text evidence="2">The sequence shown here is derived from an EMBL/GenBank/DDBJ whole genome shotgun (WGS) entry which is preliminary data.</text>
</comment>
<gene>
    <name evidence="2" type="ORF">BST99_06015</name>
</gene>
<keyword evidence="1" id="KW-0812">Transmembrane</keyword>
<feature type="transmembrane region" description="Helical" evidence="1">
    <location>
        <begin position="75"/>
        <end position="96"/>
    </location>
</feature>
<evidence type="ECO:0000313" key="3">
    <source>
        <dbReference type="Proteomes" id="UP000239366"/>
    </source>
</evidence>
<keyword evidence="1" id="KW-1133">Transmembrane helix</keyword>
<evidence type="ECO:0000256" key="1">
    <source>
        <dbReference type="SAM" id="Phobius"/>
    </source>
</evidence>
<keyword evidence="1" id="KW-0472">Membrane</keyword>
<protein>
    <submittedName>
        <fullName evidence="2">Uncharacterized protein</fullName>
    </submittedName>
</protein>
<name>A0A2S7T608_9FLAO</name>
<dbReference type="AlphaFoldDB" id="A0A2S7T608"/>
<sequence>MSWGGFAQYANQMMRANREQLKKRKSRNREILDELHEGTVVNTPLEFKEVSAEELYLIKEEIRERAQKSQNREMLLYAIFSIIVLVIVVRIMLATFS</sequence>
<keyword evidence="3" id="KW-1185">Reference proteome</keyword>
<evidence type="ECO:0000313" key="2">
    <source>
        <dbReference type="EMBL" id="PQJ15353.1"/>
    </source>
</evidence>
<dbReference type="RefSeq" id="WP_105001005.1">
    <property type="nucleotide sequence ID" value="NZ_MQVX01000001.1"/>
</dbReference>
<reference evidence="3" key="1">
    <citation type="submission" date="2016-11" db="EMBL/GenBank/DDBJ databases">
        <title>Trade-off between light-utilization and light-protection in marine flavobacteria.</title>
        <authorList>
            <person name="Kumagai Y."/>
            <person name="Yoshizawa S."/>
            <person name="Kogure K."/>
        </authorList>
    </citation>
    <scope>NUCLEOTIDE SEQUENCE [LARGE SCALE GENOMIC DNA]</scope>
    <source>
        <strain evidence="3">SG-18</strain>
    </source>
</reference>
<proteinExistence type="predicted"/>